<evidence type="ECO:0000313" key="2">
    <source>
        <dbReference type="Proteomes" id="UP001549164"/>
    </source>
</evidence>
<comment type="caution">
    <text evidence="1">The sequence shown here is derived from an EMBL/GenBank/DDBJ whole genome shotgun (WGS) entry which is preliminary data.</text>
</comment>
<dbReference type="Proteomes" id="UP001549164">
    <property type="component" value="Unassembled WGS sequence"/>
</dbReference>
<evidence type="ECO:0000313" key="1">
    <source>
        <dbReference type="EMBL" id="MET3601844.1"/>
    </source>
</evidence>
<accession>A0ABV2IGA4</accession>
<dbReference type="SUPFAM" id="SSF109604">
    <property type="entry name" value="HD-domain/PDEase-like"/>
    <property type="match status" value="1"/>
</dbReference>
<dbReference type="EMBL" id="JBEPLY010000017">
    <property type="protein sequence ID" value="MET3601844.1"/>
    <property type="molecule type" value="Genomic_DNA"/>
</dbReference>
<evidence type="ECO:0008006" key="3">
    <source>
        <dbReference type="Google" id="ProtNLM"/>
    </source>
</evidence>
<dbReference type="Gene3D" id="1.10.3210.10">
    <property type="entry name" value="Hypothetical protein af1432"/>
    <property type="match status" value="1"/>
</dbReference>
<sequence>MATDNFEPKARKGDWMQTASGRAFWPMDPRPEEVDIEDIAHALSNMCRYAGHCRRFYSVAQHSVLVSRALPSDLALWGLLHDASEAYLVDVPRPVKPFLDGYKAAEGRVMEAIVMRFNLMPAEMPAEVKRVDDAILHDEALQLMQRPPMGWHLPEPPLGIRIEPWSPDYARTVFHREFRMLTHG</sequence>
<gene>
    <name evidence="1" type="ORF">ABID12_003807</name>
</gene>
<name>A0ABV2IGA4_9HYPH</name>
<reference evidence="1 2" key="1">
    <citation type="submission" date="2024-06" db="EMBL/GenBank/DDBJ databases">
        <title>Genomic Encyclopedia of Type Strains, Phase IV (KMG-IV): sequencing the most valuable type-strain genomes for metagenomic binning, comparative biology and taxonomic classification.</title>
        <authorList>
            <person name="Goeker M."/>
        </authorList>
    </citation>
    <scope>NUCLEOTIDE SEQUENCE [LARGE SCALE GENOMIC DNA]</scope>
    <source>
        <strain evidence="1 2">DSM 28102</strain>
    </source>
</reference>
<proteinExistence type="predicted"/>
<organism evidence="1 2">
    <name type="scientific">Martelella mangrovi</name>
    <dbReference type="NCBI Taxonomy" id="1397477"/>
    <lineage>
        <taxon>Bacteria</taxon>
        <taxon>Pseudomonadati</taxon>
        <taxon>Pseudomonadota</taxon>
        <taxon>Alphaproteobacteria</taxon>
        <taxon>Hyphomicrobiales</taxon>
        <taxon>Aurantimonadaceae</taxon>
        <taxon>Martelella</taxon>
    </lineage>
</organism>
<keyword evidence="2" id="KW-1185">Reference proteome</keyword>
<dbReference type="RefSeq" id="WP_354435650.1">
    <property type="nucleotide sequence ID" value="NZ_JBEPLY010000017.1"/>
</dbReference>
<protein>
    <recommendedName>
        <fullName evidence="3">Phosphohydrolase</fullName>
    </recommendedName>
</protein>